<dbReference type="InterPro" id="IPR053008">
    <property type="entry name" value="Phomopsin_biosynth_assoc"/>
</dbReference>
<organism evidence="2 3">
    <name type="scientific">Lasiosphaeria hispida</name>
    <dbReference type="NCBI Taxonomy" id="260671"/>
    <lineage>
        <taxon>Eukaryota</taxon>
        <taxon>Fungi</taxon>
        <taxon>Dikarya</taxon>
        <taxon>Ascomycota</taxon>
        <taxon>Pezizomycotina</taxon>
        <taxon>Sordariomycetes</taxon>
        <taxon>Sordariomycetidae</taxon>
        <taxon>Sordariales</taxon>
        <taxon>Lasiosphaeriaceae</taxon>
        <taxon>Lasiosphaeria</taxon>
    </lineage>
</organism>
<keyword evidence="3" id="KW-1185">Reference proteome</keyword>
<sequence>MYNTQGDSKPELEDSVLPLTGRPITPPQYSTKSRRPIVLSCLLSSIFWWLFFSYQSDIWEQKPATKTLHCGNSTAEARARGCVFDPLATLWVPKPCYDEETNLAYRTSVDWYGYNDPNGTEMISVDEMSERVSPKFYYTTTREHAVHCAYMWQKQHLGYLRGGLYLDDYSASFDHTRHCAEMLIKTTDQDPRELSLYTAKTRVSFTSCEVEVDK</sequence>
<proteinExistence type="predicted"/>
<dbReference type="PANTHER" id="PTHR35896:SF3">
    <property type="entry name" value="MAJOR FACILITATOR SUPERFAMILY TRANSPORTER"/>
    <property type="match status" value="1"/>
</dbReference>
<dbReference type="AlphaFoldDB" id="A0AAJ0HSM6"/>
<reference evidence="2" key="2">
    <citation type="submission" date="2023-06" db="EMBL/GenBank/DDBJ databases">
        <authorList>
            <consortium name="Lawrence Berkeley National Laboratory"/>
            <person name="Haridas S."/>
            <person name="Hensen N."/>
            <person name="Bonometti L."/>
            <person name="Westerberg I."/>
            <person name="Brannstrom I.O."/>
            <person name="Guillou S."/>
            <person name="Cros-Aarteil S."/>
            <person name="Calhoun S."/>
            <person name="Kuo A."/>
            <person name="Mondo S."/>
            <person name="Pangilinan J."/>
            <person name="Riley R."/>
            <person name="Labutti K."/>
            <person name="Andreopoulos B."/>
            <person name="Lipzen A."/>
            <person name="Chen C."/>
            <person name="Yanf M."/>
            <person name="Daum C."/>
            <person name="Ng V."/>
            <person name="Clum A."/>
            <person name="Steindorff A."/>
            <person name="Ohm R."/>
            <person name="Martin F."/>
            <person name="Silar P."/>
            <person name="Natvig D."/>
            <person name="Lalanne C."/>
            <person name="Gautier V."/>
            <person name="Ament-Velasquez S.L."/>
            <person name="Kruys A."/>
            <person name="Hutchinson M.I."/>
            <person name="Powell A.J."/>
            <person name="Barry K."/>
            <person name="Miller A.N."/>
            <person name="Grigoriev I.V."/>
            <person name="Debuchy R."/>
            <person name="Gladieux P."/>
            <person name="Thoren M.H."/>
            <person name="Johannesson H."/>
        </authorList>
    </citation>
    <scope>NUCLEOTIDE SEQUENCE</scope>
    <source>
        <strain evidence="2">CBS 955.72</strain>
    </source>
</reference>
<feature type="region of interest" description="Disordered" evidence="1">
    <location>
        <begin position="1"/>
        <end position="31"/>
    </location>
</feature>
<gene>
    <name evidence="2" type="ORF">B0T25DRAFT_131253</name>
</gene>
<protein>
    <submittedName>
        <fullName evidence="2">Uncharacterized protein</fullName>
    </submittedName>
</protein>
<reference evidence="2" key="1">
    <citation type="journal article" date="2023" name="Mol. Phylogenet. Evol.">
        <title>Genome-scale phylogeny and comparative genomics of the fungal order Sordariales.</title>
        <authorList>
            <person name="Hensen N."/>
            <person name="Bonometti L."/>
            <person name="Westerberg I."/>
            <person name="Brannstrom I.O."/>
            <person name="Guillou S."/>
            <person name="Cros-Aarteil S."/>
            <person name="Calhoun S."/>
            <person name="Haridas S."/>
            <person name="Kuo A."/>
            <person name="Mondo S."/>
            <person name="Pangilinan J."/>
            <person name="Riley R."/>
            <person name="LaButti K."/>
            <person name="Andreopoulos B."/>
            <person name="Lipzen A."/>
            <person name="Chen C."/>
            <person name="Yan M."/>
            <person name="Daum C."/>
            <person name="Ng V."/>
            <person name="Clum A."/>
            <person name="Steindorff A."/>
            <person name="Ohm R.A."/>
            <person name="Martin F."/>
            <person name="Silar P."/>
            <person name="Natvig D.O."/>
            <person name="Lalanne C."/>
            <person name="Gautier V."/>
            <person name="Ament-Velasquez S.L."/>
            <person name="Kruys A."/>
            <person name="Hutchinson M.I."/>
            <person name="Powell A.J."/>
            <person name="Barry K."/>
            <person name="Miller A.N."/>
            <person name="Grigoriev I.V."/>
            <person name="Debuchy R."/>
            <person name="Gladieux P."/>
            <person name="Hiltunen Thoren M."/>
            <person name="Johannesson H."/>
        </authorList>
    </citation>
    <scope>NUCLEOTIDE SEQUENCE</scope>
    <source>
        <strain evidence="2">CBS 955.72</strain>
    </source>
</reference>
<evidence type="ECO:0000256" key="1">
    <source>
        <dbReference type="SAM" id="MobiDB-lite"/>
    </source>
</evidence>
<name>A0AAJ0HSM6_9PEZI</name>
<dbReference type="EMBL" id="JAUIQD010000002">
    <property type="protein sequence ID" value="KAK3360542.1"/>
    <property type="molecule type" value="Genomic_DNA"/>
</dbReference>
<accession>A0AAJ0HSM6</accession>
<comment type="caution">
    <text evidence="2">The sequence shown here is derived from an EMBL/GenBank/DDBJ whole genome shotgun (WGS) entry which is preliminary data.</text>
</comment>
<dbReference type="PANTHER" id="PTHR35896">
    <property type="entry name" value="IG-LIKE DOMAIN-CONTAINING PROTEIN"/>
    <property type="match status" value="1"/>
</dbReference>
<dbReference type="Proteomes" id="UP001275084">
    <property type="component" value="Unassembled WGS sequence"/>
</dbReference>
<evidence type="ECO:0000313" key="2">
    <source>
        <dbReference type="EMBL" id="KAK3360542.1"/>
    </source>
</evidence>
<evidence type="ECO:0000313" key="3">
    <source>
        <dbReference type="Proteomes" id="UP001275084"/>
    </source>
</evidence>